<feature type="transmembrane region" description="Helical" evidence="1">
    <location>
        <begin position="65"/>
        <end position="83"/>
    </location>
</feature>
<sequence>MLGGEWVYYWEVWTVAGLAALIADMGLGLAYMLLPFGFAAFFVAINLAFGLTFGFMDLADWKTLVVLYGVYALICVLAIRPIVAQLKDDQPDINDY</sequence>
<feature type="transmembrane region" description="Helical" evidence="1">
    <location>
        <begin position="6"/>
        <end position="23"/>
    </location>
</feature>
<keyword evidence="1" id="KW-0472">Membrane</keyword>
<keyword evidence="1" id="KW-0812">Transmembrane</keyword>
<name>A0A5Q2Q8U9_9GAMM</name>
<feature type="transmembrane region" description="Helical" evidence="1">
    <location>
        <begin position="30"/>
        <end position="53"/>
    </location>
</feature>
<dbReference type="KEGG" id="llp:GH975_01370"/>
<keyword evidence="3" id="KW-1185">Reference proteome</keyword>
<evidence type="ECO:0000313" key="2">
    <source>
        <dbReference type="EMBL" id="QGG79284.1"/>
    </source>
</evidence>
<proteinExistence type="predicted"/>
<gene>
    <name evidence="2" type="ORF">GH975_01370</name>
</gene>
<dbReference type="RefSeq" id="WP_153712788.1">
    <property type="nucleotide sequence ID" value="NZ_CP045871.1"/>
</dbReference>
<dbReference type="AlphaFoldDB" id="A0A5Q2Q8U9"/>
<keyword evidence="1" id="KW-1133">Transmembrane helix</keyword>
<reference evidence="2 3" key="1">
    <citation type="submission" date="2019-11" db="EMBL/GenBank/DDBJ databases">
        <authorList>
            <person name="Khan S.A."/>
            <person name="Jeon C.O."/>
            <person name="Chun B.H."/>
        </authorList>
    </citation>
    <scope>NUCLEOTIDE SEQUENCE [LARGE SCALE GENOMIC DNA]</scope>
    <source>
        <strain evidence="2 3">IMCC 1097</strain>
    </source>
</reference>
<dbReference type="EMBL" id="CP045871">
    <property type="protein sequence ID" value="QGG79284.1"/>
    <property type="molecule type" value="Genomic_DNA"/>
</dbReference>
<dbReference type="OrthoDB" id="5737062at2"/>
<dbReference type="Proteomes" id="UP000388235">
    <property type="component" value="Chromosome"/>
</dbReference>
<organism evidence="2 3">
    <name type="scientific">Litorivicinus lipolyticus</name>
    <dbReference type="NCBI Taxonomy" id="418701"/>
    <lineage>
        <taxon>Bacteria</taxon>
        <taxon>Pseudomonadati</taxon>
        <taxon>Pseudomonadota</taxon>
        <taxon>Gammaproteobacteria</taxon>
        <taxon>Oceanospirillales</taxon>
        <taxon>Litorivicinaceae</taxon>
        <taxon>Litorivicinus</taxon>
    </lineage>
</organism>
<protein>
    <submittedName>
        <fullName evidence="2">Uncharacterized protein</fullName>
    </submittedName>
</protein>
<accession>A0A5Q2Q8U9</accession>
<evidence type="ECO:0000256" key="1">
    <source>
        <dbReference type="SAM" id="Phobius"/>
    </source>
</evidence>
<evidence type="ECO:0000313" key="3">
    <source>
        <dbReference type="Proteomes" id="UP000388235"/>
    </source>
</evidence>